<dbReference type="EMBL" id="JAGIOI010000001">
    <property type="protein sequence ID" value="MBP2414994.1"/>
    <property type="molecule type" value="Genomic_DNA"/>
</dbReference>
<dbReference type="Pfam" id="PF01548">
    <property type="entry name" value="DEDD_Tnp_IS110"/>
    <property type="match status" value="1"/>
</dbReference>
<dbReference type="InterPro" id="IPR047650">
    <property type="entry name" value="Transpos_IS110"/>
</dbReference>
<evidence type="ECO:0000313" key="4">
    <source>
        <dbReference type="Proteomes" id="UP000711614"/>
    </source>
</evidence>
<evidence type="ECO:0000313" key="3">
    <source>
        <dbReference type="EMBL" id="MBP2414994.1"/>
    </source>
</evidence>
<accession>A0ABS4Z1Z0</accession>
<gene>
    <name evidence="3" type="ORF">JOF48_003793</name>
</gene>
<evidence type="ECO:0000259" key="1">
    <source>
        <dbReference type="Pfam" id="PF01548"/>
    </source>
</evidence>
<dbReference type="InterPro" id="IPR003346">
    <property type="entry name" value="Transposase_20"/>
</dbReference>
<dbReference type="Proteomes" id="UP000711614">
    <property type="component" value="Unassembled WGS sequence"/>
</dbReference>
<proteinExistence type="predicted"/>
<evidence type="ECO:0000259" key="2">
    <source>
        <dbReference type="Pfam" id="PF02371"/>
    </source>
</evidence>
<dbReference type="RefSeq" id="WP_209683736.1">
    <property type="nucleotide sequence ID" value="NZ_JAGIOI010000001.1"/>
</dbReference>
<feature type="domain" description="Transposase IS116/IS110/IS902 C-terminal" evidence="2">
    <location>
        <begin position="233"/>
        <end position="316"/>
    </location>
</feature>
<dbReference type="InterPro" id="IPR002525">
    <property type="entry name" value="Transp_IS110-like_N"/>
</dbReference>
<dbReference type="PANTHER" id="PTHR33055">
    <property type="entry name" value="TRANSPOSASE FOR INSERTION SEQUENCE ELEMENT IS1111A"/>
    <property type="match status" value="1"/>
</dbReference>
<keyword evidence="4" id="KW-1185">Reference proteome</keyword>
<protein>
    <submittedName>
        <fullName evidence="3">Transposase</fullName>
    </submittedName>
</protein>
<feature type="domain" description="Transposase IS110-like N-terminal" evidence="1">
    <location>
        <begin position="12"/>
        <end position="163"/>
    </location>
</feature>
<name>A0ABS4Z1Z0_9MICC</name>
<dbReference type="Pfam" id="PF02371">
    <property type="entry name" value="Transposase_20"/>
    <property type="match status" value="1"/>
</dbReference>
<sequence>MTIVAEKFAYVIGVDTHARTHTYAITAARTGACLGCEVFPVTAAGIKRAIGWIRRNTTGAVLAAVEGTRSYGASLTRALTAENMPVVEAKPPWKKARGGAGKTDAIDAMAAATGILGTDTGRLLFPRIEGTRAAVSVLLAGRRRLEGQTTANRNALNALVREIDLGLDTREALTDKTVAEIGSWRPRPSDTVEQQTGREEASHLAREITAAAVRIKANEARLGRLCQELAPGLQDQPGLGPVTVTVGIILAAYSHHGRVRDEAAFASLAGVSPLQASSGNTTRHRLNRTGDRQLNMALDVVARTRMRCNQKTRDFVERRTKEGLSYREIKRVLKRYIARDIFRQLEKIFA</sequence>
<dbReference type="PANTHER" id="PTHR33055:SF16">
    <property type="entry name" value="TRANSPOSASE FOR INSERTION SEQUENCE ELEMENT IS1547"/>
    <property type="match status" value="1"/>
</dbReference>
<organism evidence="3 4">
    <name type="scientific">Arthrobacter stackebrandtii</name>
    <dbReference type="NCBI Taxonomy" id="272161"/>
    <lineage>
        <taxon>Bacteria</taxon>
        <taxon>Bacillati</taxon>
        <taxon>Actinomycetota</taxon>
        <taxon>Actinomycetes</taxon>
        <taxon>Micrococcales</taxon>
        <taxon>Micrococcaceae</taxon>
        <taxon>Arthrobacter</taxon>
    </lineage>
</organism>
<comment type="caution">
    <text evidence="3">The sequence shown here is derived from an EMBL/GenBank/DDBJ whole genome shotgun (WGS) entry which is preliminary data.</text>
</comment>
<reference evidence="3 4" key="1">
    <citation type="submission" date="2021-03" db="EMBL/GenBank/DDBJ databases">
        <title>Sequencing the genomes of 1000 actinobacteria strains.</title>
        <authorList>
            <person name="Klenk H.-P."/>
        </authorList>
    </citation>
    <scope>NUCLEOTIDE SEQUENCE [LARGE SCALE GENOMIC DNA]</scope>
    <source>
        <strain evidence="3 4">DSM 16005</strain>
    </source>
</reference>